<dbReference type="PROSITE" id="PS00463">
    <property type="entry name" value="ZN2_CY6_FUNGAL_1"/>
    <property type="match status" value="1"/>
</dbReference>
<reference evidence="5" key="2">
    <citation type="submission" date="2021-01" db="EMBL/GenBank/DDBJ databases">
        <authorList>
            <person name="Schikora-Tamarit M.A."/>
        </authorList>
    </citation>
    <scope>NUCLEOTIDE SEQUENCE</scope>
    <source>
        <strain evidence="5">CBS6075</strain>
    </source>
</reference>
<reference evidence="5" key="1">
    <citation type="journal article" date="2021" name="Open Biol.">
        <title>Shared evolutionary footprints suggest mitochondrial oxidative damage underlies multiple complex I losses in fungi.</title>
        <authorList>
            <person name="Schikora-Tamarit M.A."/>
            <person name="Marcet-Houben M."/>
            <person name="Nosek J."/>
            <person name="Gabaldon T."/>
        </authorList>
    </citation>
    <scope>NUCLEOTIDE SEQUENCE</scope>
    <source>
        <strain evidence="5">CBS6075</strain>
    </source>
</reference>
<evidence type="ECO:0000313" key="5">
    <source>
        <dbReference type="EMBL" id="KAH3662302.1"/>
    </source>
</evidence>
<dbReference type="SMART" id="SM00066">
    <property type="entry name" value="GAL4"/>
    <property type="match status" value="1"/>
</dbReference>
<dbReference type="Gene3D" id="4.10.240.10">
    <property type="entry name" value="Zn(2)-C6 fungal-type DNA-binding domain"/>
    <property type="match status" value="1"/>
</dbReference>
<accession>A0A9P8NZD7</accession>
<dbReference type="PROSITE" id="PS50048">
    <property type="entry name" value="ZN2_CY6_FUNGAL_2"/>
    <property type="match status" value="1"/>
</dbReference>
<proteinExistence type="predicted"/>
<dbReference type="EMBL" id="JAEUBE010000378">
    <property type="protein sequence ID" value="KAH3662302.1"/>
    <property type="molecule type" value="Genomic_DNA"/>
</dbReference>
<evidence type="ECO:0000259" key="4">
    <source>
        <dbReference type="PROSITE" id="PS50048"/>
    </source>
</evidence>
<dbReference type="CDD" id="cd00067">
    <property type="entry name" value="GAL4"/>
    <property type="match status" value="1"/>
</dbReference>
<dbReference type="AlphaFoldDB" id="A0A9P8NZD7"/>
<gene>
    <name evidence="5" type="ORF">OGAPHI_005552</name>
</gene>
<protein>
    <recommendedName>
        <fullName evidence="4">Zn(2)-C6 fungal-type domain-containing protein</fullName>
    </recommendedName>
</protein>
<dbReference type="InterPro" id="IPR036864">
    <property type="entry name" value="Zn2-C6_fun-type_DNA-bd_sf"/>
</dbReference>
<dbReference type="OrthoDB" id="1747771at2759"/>
<dbReference type="GeneID" id="70237516"/>
<dbReference type="PANTHER" id="PTHR31001:SF90">
    <property type="entry name" value="CENTROMERE DNA-BINDING PROTEIN COMPLEX CBF3 SUBUNIT B"/>
    <property type="match status" value="1"/>
</dbReference>
<dbReference type="CDD" id="cd12148">
    <property type="entry name" value="fungal_TF_MHR"/>
    <property type="match status" value="1"/>
</dbReference>
<dbReference type="Proteomes" id="UP000769157">
    <property type="component" value="Unassembled WGS sequence"/>
</dbReference>
<dbReference type="InterPro" id="IPR050613">
    <property type="entry name" value="Sec_Metabolite_Reg"/>
</dbReference>
<dbReference type="GO" id="GO:0008270">
    <property type="term" value="F:zinc ion binding"/>
    <property type="evidence" value="ECO:0007669"/>
    <property type="project" value="InterPro"/>
</dbReference>
<sequence length="735" mass="84528">MDSEEVSGVDVTKLRRTTRISKTCLSCKRRKVKCNYEVPCDKCIARNRGHLCSREPIIVDGMVINGGNDALKEMKYSQENEVLKRKIKDLEKTVFTLRSGDPAFQTLQNGSFRANLSISTLDNALAPDSAELSRKWDSYSVVISLLNKGLADGLQDDDDQNFDANTEEWSRITNKELMSKIRRSDDKSDVWNYQLQIIGQLTKPQSDLILQTALKFTFLHNVVDNSKFVREYEEYWNDDSIVEKHITPYYSKHSKEYLFLAQYYMLLCIGVYYSDDTLQPKLGFSDDQWDIYARAFFACGLECLFRGRFMTFPNIKSIQFFSLLKLCAHPLGGIHLQNCLIGTMCYNARKLNLDNVEDNPDDPESQFKYRCWWSLVNVDWYEDQFRYSLIEPGTFSTPRPRQWLVPDAVLDWNNYYQRFVTDVATIKRNYYFDDTVLKSELTLESLKKADIELRVLEITVKKDFENYMDNTRLNQDADFSTTVEFLKFLTDYIILQERLDVNSKLSRFMTYDEWTDQCYELCCNCAKSIISQYADPEVPQLFKKPWFVCELAVSAAVFLLVDALLNKQSAGQQKTVVLLVQKVLPILSSNKLIVRPAIRGIYVIQKLINLMVGNHKSANGFSLSEITKTNSSRLSQSSAPPVTRAPARRSSKFQKTARKQLTFINFSSEPFVPEKQPAQNVPERPYAAPAMPAPQTNTPADQVPQLHEAILDILGDHGWDQFLGSIDDFAMSLDV</sequence>
<name>A0A9P8NZD7_9ASCO</name>
<dbReference type="SUPFAM" id="SSF57701">
    <property type="entry name" value="Zn2/Cys6 DNA-binding domain"/>
    <property type="match status" value="1"/>
</dbReference>
<dbReference type="InterPro" id="IPR001138">
    <property type="entry name" value="Zn2Cys6_DnaBD"/>
</dbReference>
<comment type="subcellular location">
    <subcellularLocation>
        <location evidence="1">Nucleus</location>
    </subcellularLocation>
</comment>
<keyword evidence="6" id="KW-1185">Reference proteome</keyword>
<feature type="compositionally biased region" description="Basic residues" evidence="3">
    <location>
        <begin position="646"/>
        <end position="655"/>
    </location>
</feature>
<keyword evidence="2" id="KW-0539">Nucleus</keyword>
<evidence type="ECO:0000256" key="2">
    <source>
        <dbReference type="ARBA" id="ARBA00023242"/>
    </source>
</evidence>
<comment type="caution">
    <text evidence="5">The sequence shown here is derived from an EMBL/GenBank/DDBJ whole genome shotgun (WGS) entry which is preliminary data.</text>
</comment>
<evidence type="ECO:0000256" key="3">
    <source>
        <dbReference type="SAM" id="MobiDB-lite"/>
    </source>
</evidence>
<dbReference type="GO" id="GO:0005634">
    <property type="term" value="C:nucleus"/>
    <property type="evidence" value="ECO:0007669"/>
    <property type="project" value="UniProtKB-SubCell"/>
</dbReference>
<organism evidence="5 6">
    <name type="scientific">Ogataea philodendri</name>
    <dbReference type="NCBI Taxonomy" id="1378263"/>
    <lineage>
        <taxon>Eukaryota</taxon>
        <taxon>Fungi</taxon>
        <taxon>Dikarya</taxon>
        <taxon>Ascomycota</taxon>
        <taxon>Saccharomycotina</taxon>
        <taxon>Pichiomycetes</taxon>
        <taxon>Pichiales</taxon>
        <taxon>Pichiaceae</taxon>
        <taxon>Ogataea</taxon>
    </lineage>
</organism>
<dbReference type="RefSeq" id="XP_046059391.1">
    <property type="nucleotide sequence ID" value="XM_046206747.1"/>
</dbReference>
<evidence type="ECO:0000256" key="1">
    <source>
        <dbReference type="ARBA" id="ARBA00004123"/>
    </source>
</evidence>
<feature type="region of interest" description="Disordered" evidence="3">
    <location>
        <begin position="632"/>
        <end position="655"/>
    </location>
</feature>
<dbReference type="PANTHER" id="PTHR31001">
    <property type="entry name" value="UNCHARACTERIZED TRANSCRIPTIONAL REGULATORY PROTEIN"/>
    <property type="match status" value="1"/>
</dbReference>
<evidence type="ECO:0000313" key="6">
    <source>
        <dbReference type="Proteomes" id="UP000769157"/>
    </source>
</evidence>
<dbReference type="GO" id="GO:0000981">
    <property type="term" value="F:DNA-binding transcription factor activity, RNA polymerase II-specific"/>
    <property type="evidence" value="ECO:0007669"/>
    <property type="project" value="InterPro"/>
</dbReference>
<feature type="domain" description="Zn(2)-C6 fungal-type" evidence="4">
    <location>
        <begin position="23"/>
        <end position="54"/>
    </location>
</feature>